<proteinExistence type="predicted"/>
<feature type="region of interest" description="Disordered" evidence="1">
    <location>
        <begin position="850"/>
        <end position="894"/>
    </location>
</feature>
<dbReference type="Pfam" id="PF08457">
    <property type="entry name" value="Sfi1"/>
    <property type="match status" value="1"/>
</dbReference>
<feature type="compositionally biased region" description="Polar residues" evidence="1">
    <location>
        <begin position="854"/>
        <end position="878"/>
    </location>
</feature>
<dbReference type="Proteomes" id="UP000253664">
    <property type="component" value="Unassembled WGS sequence"/>
</dbReference>
<comment type="caution">
    <text evidence="3">The sequence shown here is derived from an EMBL/GenBank/DDBJ whole genome shotgun (WGS) entry which is preliminary data.</text>
</comment>
<dbReference type="InterPro" id="IPR013665">
    <property type="entry name" value="Sfi1_dom"/>
</dbReference>
<evidence type="ECO:0000313" key="4">
    <source>
        <dbReference type="Proteomes" id="UP000253664"/>
    </source>
</evidence>
<protein>
    <recommendedName>
        <fullName evidence="2">Sfi1 spindle body domain-containing protein</fullName>
    </recommendedName>
</protein>
<feature type="compositionally biased region" description="Basic and acidic residues" evidence="1">
    <location>
        <begin position="287"/>
        <end position="298"/>
    </location>
</feature>
<organism evidence="3 4">
    <name type="scientific">Ophiocordyceps polyrhachis-furcata BCC 54312</name>
    <dbReference type="NCBI Taxonomy" id="1330021"/>
    <lineage>
        <taxon>Eukaryota</taxon>
        <taxon>Fungi</taxon>
        <taxon>Dikarya</taxon>
        <taxon>Ascomycota</taxon>
        <taxon>Pezizomycotina</taxon>
        <taxon>Sordariomycetes</taxon>
        <taxon>Hypocreomycetidae</taxon>
        <taxon>Hypocreales</taxon>
        <taxon>Ophiocordycipitaceae</taxon>
        <taxon>Ophiocordyceps</taxon>
    </lineage>
</organism>
<evidence type="ECO:0000313" key="3">
    <source>
        <dbReference type="EMBL" id="RCI14334.1"/>
    </source>
</evidence>
<feature type="compositionally biased region" description="Polar residues" evidence="1">
    <location>
        <begin position="277"/>
        <end position="286"/>
    </location>
</feature>
<feature type="region of interest" description="Disordered" evidence="1">
    <location>
        <begin position="150"/>
        <end position="257"/>
    </location>
</feature>
<dbReference type="OrthoDB" id="5215300at2759"/>
<feature type="compositionally biased region" description="Basic and acidic residues" evidence="1">
    <location>
        <begin position="242"/>
        <end position="257"/>
    </location>
</feature>
<gene>
    <name evidence="3" type="ORF">L249_5944</name>
</gene>
<feature type="region of interest" description="Disordered" evidence="1">
    <location>
        <begin position="1"/>
        <end position="21"/>
    </location>
</feature>
<feature type="compositionally biased region" description="Low complexity" evidence="1">
    <location>
        <begin position="181"/>
        <end position="193"/>
    </location>
</feature>
<feature type="region of interest" description="Disordered" evidence="1">
    <location>
        <begin position="273"/>
        <end position="323"/>
    </location>
</feature>
<feature type="compositionally biased region" description="Low complexity" evidence="1">
    <location>
        <begin position="152"/>
        <end position="168"/>
    </location>
</feature>
<keyword evidence="4" id="KW-1185">Reference proteome</keyword>
<dbReference type="AlphaFoldDB" id="A0A367LIT1"/>
<accession>A0A367LIT1</accession>
<evidence type="ECO:0000256" key="1">
    <source>
        <dbReference type="SAM" id="MobiDB-lite"/>
    </source>
</evidence>
<dbReference type="STRING" id="1330021.A0A367LIT1"/>
<dbReference type="EMBL" id="LKCN02000004">
    <property type="protein sequence ID" value="RCI14334.1"/>
    <property type="molecule type" value="Genomic_DNA"/>
</dbReference>
<feature type="region of interest" description="Disordered" evidence="1">
    <location>
        <begin position="978"/>
        <end position="1103"/>
    </location>
</feature>
<reference evidence="3 4" key="1">
    <citation type="journal article" date="2015" name="BMC Genomics">
        <title>Insights from the genome of Ophiocordyceps polyrhachis-furcata to pathogenicity and host specificity in insect fungi.</title>
        <authorList>
            <person name="Wichadakul D."/>
            <person name="Kobmoo N."/>
            <person name="Ingsriswang S."/>
            <person name="Tangphatsornruang S."/>
            <person name="Chantasingh D."/>
            <person name="Luangsa-ard J.J."/>
            <person name="Eurwilaichitr L."/>
        </authorList>
    </citation>
    <scope>NUCLEOTIDE SEQUENCE [LARGE SCALE GENOMIC DNA]</scope>
    <source>
        <strain evidence="3 4">BCC 54312</strain>
    </source>
</reference>
<feature type="compositionally biased region" description="Polar residues" evidence="1">
    <location>
        <begin position="299"/>
        <end position="317"/>
    </location>
</feature>
<evidence type="ECO:0000259" key="2">
    <source>
        <dbReference type="Pfam" id="PF08457"/>
    </source>
</evidence>
<feature type="compositionally biased region" description="Polar residues" evidence="1">
    <location>
        <begin position="1083"/>
        <end position="1094"/>
    </location>
</feature>
<feature type="domain" description="Sfi1 spindle body" evidence="2">
    <location>
        <begin position="385"/>
        <end position="608"/>
    </location>
</feature>
<sequence length="1103" mass="123919">MSQHAMVRQSTNFAKQRPQTNRSVSTSACLLAQMVPSSKQSSDNGYRLNPTLSRVGHDLYYSNQDITILHSVVVAAQQELDHAPEPKPLPAAVLFRAYDEVLPAYGVDPDLDHHLSAFIFRIGGEEGHETLLSKFQAILGRMGIVLEFGDNTPTPDATPSLSLSPASSHQAKLVEEEHDVSGSSSNSNTAALSSDRDALRSNHSHGGIHAGQNTETAGIHANAVTTFRSPRDDPENQLQLHSNERESAKVAERPSLDGRRSALVAALDVWRSRAAASGSQHKNHQYGSDRNRWGHNGERPQNQHQPATIKNFTSSADPDNVRHKSPRDFVDTAIQEKKVLRFASAASSIASLASEHHESRGHNRLDRFEDEDVTPSLSRQNYLLHCATRARLIYLASKVLNHWADRTATRLEREAVARRHMIRFRCFRSWSQAPSSRLPAVDKLRASAAIQKLQRAVTNQRTQLSRAESSVAEAHSIRLVQQALSRWACQASVHDSLCRSARRTRFNAAARWIVDARETEEIRHAATAHSVGWKSGLAMHKWRAKTEYGSMCQEVAHHIRAVSLSSAFLDYWSDYAEVKRRSLAYWRECQRKKASFAFYVWNLSARAQAARWRHEYLSVEGAFMTWQNETAKHDDTKTAARQHNVLRSKSSFCQRIKQHQSERAELKRLEGRAQLFLNGTLLLKVFEATAQQRKDQMRNRIRQYLMMRYTQISSRRKKRNFLAALDRWKLSSESAIQTARMAQDISAMDEAGRFFSALGSWCSQAAADWRLRCRAESQFRRRCLQIWVKRSAEQEYRNARAGMIWTSERQRRCVKLWSIATLRRSGQAHTADMVLRRHDRESRGRALQKWKTATKGQQGLFSDNAPSVSRARPSSLSGQRRREKQAEVVSSLMETPTRWTGLPLSMAETTSSRRMTPVIEADDETQTVSGNTAADARAWKSQHGESYNTAVHVPQPSSTTPFASVPAHLRRNIRPLSSSWGRLGSATPLQDRMPRPDRWQFGSYSTGPGQAIGSGPGSIDLNPTTPKRLDSHLGRSARWQGTRIGQAEGSPAASMSKGGEVSRGQGPLPQTAASKQVVYNVRPSISSQHSSPYNEDNGKYNDR</sequence>
<name>A0A367LIT1_9HYPO</name>